<organism evidence="2">
    <name type="scientific">marine sediment metagenome</name>
    <dbReference type="NCBI Taxonomy" id="412755"/>
    <lineage>
        <taxon>unclassified sequences</taxon>
        <taxon>metagenomes</taxon>
        <taxon>ecological metagenomes</taxon>
    </lineage>
</organism>
<dbReference type="AlphaFoldDB" id="A0A0F9DM29"/>
<gene>
    <name evidence="2" type="ORF">LCGC14_2529670</name>
</gene>
<feature type="non-terminal residue" evidence="2">
    <location>
        <position position="63"/>
    </location>
</feature>
<comment type="caution">
    <text evidence="2">The sequence shown here is derived from an EMBL/GenBank/DDBJ whole genome shotgun (WGS) entry which is preliminary data.</text>
</comment>
<evidence type="ECO:0000313" key="2">
    <source>
        <dbReference type="EMBL" id="KKL13048.1"/>
    </source>
</evidence>
<protein>
    <submittedName>
        <fullName evidence="2">Uncharacterized protein</fullName>
    </submittedName>
</protein>
<keyword evidence="1" id="KW-0812">Transmembrane</keyword>
<accession>A0A0F9DM29</accession>
<sequence length="63" mass="6987">MPIMQRSGLFLLIIGVLMIVGMTLSFYGSQIITEDLVTEQSDLISGETFETIVELDPMISEYG</sequence>
<proteinExistence type="predicted"/>
<evidence type="ECO:0000256" key="1">
    <source>
        <dbReference type="SAM" id="Phobius"/>
    </source>
</evidence>
<keyword evidence="1" id="KW-0472">Membrane</keyword>
<feature type="transmembrane region" description="Helical" evidence="1">
    <location>
        <begin position="7"/>
        <end position="27"/>
    </location>
</feature>
<name>A0A0F9DM29_9ZZZZ</name>
<reference evidence="2" key="1">
    <citation type="journal article" date="2015" name="Nature">
        <title>Complex archaea that bridge the gap between prokaryotes and eukaryotes.</title>
        <authorList>
            <person name="Spang A."/>
            <person name="Saw J.H."/>
            <person name="Jorgensen S.L."/>
            <person name="Zaremba-Niedzwiedzka K."/>
            <person name="Martijn J."/>
            <person name="Lind A.E."/>
            <person name="van Eijk R."/>
            <person name="Schleper C."/>
            <person name="Guy L."/>
            <person name="Ettema T.J."/>
        </authorList>
    </citation>
    <scope>NUCLEOTIDE SEQUENCE</scope>
</reference>
<keyword evidence="1" id="KW-1133">Transmembrane helix</keyword>
<dbReference type="EMBL" id="LAZR01041017">
    <property type="protein sequence ID" value="KKL13048.1"/>
    <property type="molecule type" value="Genomic_DNA"/>
</dbReference>